<accession>A0A816ZRF0</accession>
<reference evidence="2" key="1">
    <citation type="submission" date="2021-01" db="EMBL/GenBank/DDBJ databases">
        <authorList>
            <consortium name="Genoscope - CEA"/>
            <person name="William W."/>
        </authorList>
    </citation>
    <scope>NUCLEOTIDE SEQUENCE</scope>
</reference>
<feature type="region of interest" description="Disordered" evidence="1">
    <location>
        <begin position="51"/>
        <end position="70"/>
    </location>
</feature>
<organism evidence="2">
    <name type="scientific">Brassica napus</name>
    <name type="common">Rape</name>
    <dbReference type="NCBI Taxonomy" id="3708"/>
    <lineage>
        <taxon>Eukaryota</taxon>
        <taxon>Viridiplantae</taxon>
        <taxon>Streptophyta</taxon>
        <taxon>Embryophyta</taxon>
        <taxon>Tracheophyta</taxon>
        <taxon>Spermatophyta</taxon>
        <taxon>Magnoliopsida</taxon>
        <taxon>eudicotyledons</taxon>
        <taxon>Gunneridae</taxon>
        <taxon>Pentapetalae</taxon>
        <taxon>rosids</taxon>
        <taxon>malvids</taxon>
        <taxon>Brassicales</taxon>
        <taxon>Brassicaceae</taxon>
        <taxon>Brassiceae</taxon>
        <taxon>Brassica</taxon>
    </lineage>
</organism>
<feature type="non-terminal residue" evidence="2">
    <location>
        <position position="70"/>
    </location>
</feature>
<sequence length="70" mass="8036">MASNDQAFEYAQVQATYVENAPDRLQAYNIRLLAPSHKMTLIPYHLYHPRQPMANEPPTPAHSARRLHPV</sequence>
<gene>
    <name evidence="2" type="ORF">DARMORV10_A08P05660.1</name>
</gene>
<evidence type="ECO:0000256" key="1">
    <source>
        <dbReference type="SAM" id="MobiDB-lite"/>
    </source>
</evidence>
<name>A0A816ZRF0_BRANA</name>
<dbReference type="EMBL" id="HG994362">
    <property type="protein sequence ID" value="CAF2220368.1"/>
    <property type="molecule type" value="Genomic_DNA"/>
</dbReference>
<dbReference type="Proteomes" id="UP001295469">
    <property type="component" value="Chromosome A08"/>
</dbReference>
<dbReference type="AlphaFoldDB" id="A0A816ZRF0"/>
<evidence type="ECO:0000313" key="2">
    <source>
        <dbReference type="EMBL" id="CAF2220368.1"/>
    </source>
</evidence>
<proteinExistence type="predicted"/>
<protein>
    <submittedName>
        <fullName evidence="2">(rape) hypothetical protein</fullName>
    </submittedName>
</protein>